<keyword evidence="7" id="KW-0808">Transferase</keyword>
<dbReference type="SUPFAM" id="SSF47384">
    <property type="entry name" value="Homodimeric domain of signal transducing histidine kinase"/>
    <property type="match status" value="1"/>
</dbReference>
<dbReference type="PRINTS" id="PR00344">
    <property type="entry name" value="BCTRLSENSOR"/>
</dbReference>
<keyword evidence="9" id="KW-0547">Nucleotide-binding</keyword>
<dbReference type="GO" id="GO:0005524">
    <property type="term" value="F:ATP binding"/>
    <property type="evidence" value="ECO:0007669"/>
    <property type="project" value="UniProtKB-KW"/>
</dbReference>
<keyword evidence="11" id="KW-0067">ATP-binding</keyword>
<comment type="subcellular location">
    <subcellularLocation>
        <location evidence="2">Cell inner membrane</location>
        <topology evidence="2">Multi-pass membrane protein</topology>
    </subcellularLocation>
</comment>
<keyword evidence="6" id="KW-0597">Phosphoprotein</keyword>
<dbReference type="InterPro" id="IPR036097">
    <property type="entry name" value="HisK_dim/P_sf"/>
</dbReference>
<dbReference type="EMBL" id="VTOU01000003">
    <property type="protein sequence ID" value="TZG26132.1"/>
    <property type="molecule type" value="Genomic_DNA"/>
</dbReference>
<feature type="region of interest" description="Disordered" evidence="15">
    <location>
        <begin position="64"/>
        <end position="97"/>
    </location>
</feature>
<keyword evidence="13" id="KW-0902">Two-component regulatory system</keyword>
<dbReference type="InterPro" id="IPR003661">
    <property type="entry name" value="HisK_dim/P_dom"/>
</dbReference>
<dbReference type="SUPFAM" id="SSF55874">
    <property type="entry name" value="ATPase domain of HSP90 chaperone/DNA topoisomerase II/histidine kinase"/>
    <property type="match status" value="1"/>
</dbReference>
<dbReference type="InterPro" id="IPR036890">
    <property type="entry name" value="HATPase_C_sf"/>
</dbReference>
<feature type="compositionally biased region" description="Basic and acidic residues" evidence="15">
    <location>
        <begin position="73"/>
        <end position="97"/>
    </location>
</feature>
<evidence type="ECO:0000256" key="11">
    <source>
        <dbReference type="ARBA" id="ARBA00022840"/>
    </source>
</evidence>
<comment type="catalytic activity">
    <reaction evidence="1">
        <text>ATP + protein L-histidine = ADP + protein N-phospho-L-histidine.</text>
        <dbReference type="EC" id="2.7.13.3"/>
    </reaction>
</comment>
<evidence type="ECO:0000256" key="1">
    <source>
        <dbReference type="ARBA" id="ARBA00000085"/>
    </source>
</evidence>
<accession>A0A5D9C4J6</accession>
<dbReference type="SMART" id="SM00304">
    <property type="entry name" value="HAMP"/>
    <property type="match status" value="1"/>
</dbReference>
<dbReference type="SMART" id="SM00387">
    <property type="entry name" value="HATPase_c"/>
    <property type="match status" value="1"/>
</dbReference>
<evidence type="ECO:0000259" key="18">
    <source>
        <dbReference type="PROSITE" id="PS50885"/>
    </source>
</evidence>
<dbReference type="PROSITE" id="PS50109">
    <property type="entry name" value="HIS_KIN"/>
    <property type="match status" value="1"/>
</dbReference>
<feature type="domain" description="HAMP" evidence="18">
    <location>
        <begin position="219"/>
        <end position="271"/>
    </location>
</feature>
<evidence type="ECO:0000256" key="12">
    <source>
        <dbReference type="ARBA" id="ARBA00022989"/>
    </source>
</evidence>
<dbReference type="PANTHER" id="PTHR44936">
    <property type="entry name" value="SENSOR PROTEIN CREC"/>
    <property type="match status" value="1"/>
</dbReference>
<keyword evidence="10" id="KW-0418">Kinase</keyword>
<dbReference type="EC" id="2.7.13.3" evidence="3"/>
<evidence type="ECO:0000256" key="16">
    <source>
        <dbReference type="SAM" id="Phobius"/>
    </source>
</evidence>
<keyword evidence="12 16" id="KW-1133">Transmembrane helix</keyword>
<protein>
    <recommendedName>
        <fullName evidence="3">histidine kinase</fullName>
        <ecNumber evidence="3">2.7.13.3</ecNumber>
    </recommendedName>
</protein>
<gene>
    <name evidence="19" type="ORF">FYJ91_14340</name>
</gene>
<dbReference type="Pfam" id="PF00672">
    <property type="entry name" value="HAMP"/>
    <property type="match status" value="1"/>
</dbReference>
<evidence type="ECO:0000256" key="14">
    <source>
        <dbReference type="ARBA" id="ARBA00023136"/>
    </source>
</evidence>
<evidence type="ECO:0000256" key="13">
    <source>
        <dbReference type="ARBA" id="ARBA00023012"/>
    </source>
</evidence>
<keyword evidence="4" id="KW-1003">Cell membrane</keyword>
<dbReference type="InterPro" id="IPR005467">
    <property type="entry name" value="His_kinase_dom"/>
</dbReference>
<sequence length="477" mass="52497">MMKAIARLPIFWQTLLLLVAAVAVVQGVSIALFLYSPPPRPDFNRLSDIAETLAGRRLDRRPVRMPQIGPLGEPRDIMRQREDRQERQQRQERGNAVRERALSVATIPDEPKPDPDMVSDDVFTDRLASMLDVGDGDVRLFFEADQRSNMPWARERNVLIRRGEPIFFDTVVAGVRTADGWRVVRTPPRPFLPRWQRQMLQLFAISALVLAPFAWAFARVLARPIRRIAEGADRMGANPQAPPIAEEGPAEIRTTAHALNRMQDRLGTYLTERTNMIGAIAHDLRTPLARIAFRIEGAPDDMRQKVQGDIEQMRAMIAATISFVRDTGRSGPMGPVSLDALIADIAATEAEQQRPVTAGAIAPITVQGDPMALRRMLQNLVDNGVNYGGAVEITLARVGHMAELRVSDRGPGLPPDSIERMFKPFERGDPSRNRTTGGIGLGLSIARAIAQEHGGSLALKNRDGGGLAAVACLPIGD</sequence>
<dbReference type="InterPro" id="IPR003594">
    <property type="entry name" value="HATPase_dom"/>
</dbReference>
<evidence type="ECO:0000256" key="2">
    <source>
        <dbReference type="ARBA" id="ARBA00004429"/>
    </source>
</evidence>
<evidence type="ECO:0000313" key="20">
    <source>
        <dbReference type="Proteomes" id="UP000322077"/>
    </source>
</evidence>
<dbReference type="CDD" id="cd06225">
    <property type="entry name" value="HAMP"/>
    <property type="match status" value="1"/>
</dbReference>
<dbReference type="InterPro" id="IPR004358">
    <property type="entry name" value="Sig_transdc_His_kin-like_C"/>
</dbReference>
<dbReference type="Gene3D" id="3.30.565.10">
    <property type="entry name" value="Histidine kinase-like ATPase, C-terminal domain"/>
    <property type="match status" value="1"/>
</dbReference>
<proteinExistence type="predicted"/>
<dbReference type="AlphaFoldDB" id="A0A5D9C4J6"/>
<keyword evidence="14 16" id="KW-0472">Membrane</keyword>
<evidence type="ECO:0000256" key="8">
    <source>
        <dbReference type="ARBA" id="ARBA00022692"/>
    </source>
</evidence>
<dbReference type="CDD" id="cd00075">
    <property type="entry name" value="HATPase"/>
    <property type="match status" value="1"/>
</dbReference>
<keyword evidence="5" id="KW-0997">Cell inner membrane</keyword>
<dbReference type="GO" id="GO:0000155">
    <property type="term" value="F:phosphorelay sensor kinase activity"/>
    <property type="evidence" value="ECO:0007669"/>
    <property type="project" value="InterPro"/>
</dbReference>
<evidence type="ECO:0000256" key="6">
    <source>
        <dbReference type="ARBA" id="ARBA00022553"/>
    </source>
</evidence>
<feature type="domain" description="Histidine kinase" evidence="17">
    <location>
        <begin position="279"/>
        <end position="477"/>
    </location>
</feature>
<evidence type="ECO:0000256" key="3">
    <source>
        <dbReference type="ARBA" id="ARBA00012438"/>
    </source>
</evidence>
<dbReference type="CDD" id="cd00082">
    <property type="entry name" value="HisKA"/>
    <property type="match status" value="1"/>
</dbReference>
<dbReference type="GO" id="GO:0005886">
    <property type="term" value="C:plasma membrane"/>
    <property type="evidence" value="ECO:0007669"/>
    <property type="project" value="UniProtKB-SubCell"/>
</dbReference>
<organism evidence="19 20">
    <name type="scientific">Sphingomonas montanisoli</name>
    <dbReference type="NCBI Taxonomy" id="2606412"/>
    <lineage>
        <taxon>Bacteria</taxon>
        <taxon>Pseudomonadati</taxon>
        <taxon>Pseudomonadota</taxon>
        <taxon>Alphaproteobacteria</taxon>
        <taxon>Sphingomonadales</taxon>
        <taxon>Sphingomonadaceae</taxon>
        <taxon>Sphingomonas</taxon>
    </lineage>
</organism>
<evidence type="ECO:0000313" key="19">
    <source>
        <dbReference type="EMBL" id="TZG26132.1"/>
    </source>
</evidence>
<dbReference type="Proteomes" id="UP000322077">
    <property type="component" value="Unassembled WGS sequence"/>
</dbReference>
<evidence type="ECO:0000256" key="10">
    <source>
        <dbReference type="ARBA" id="ARBA00022777"/>
    </source>
</evidence>
<evidence type="ECO:0000256" key="4">
    <source>
        <dbReference type="ARBA" id="ARBA00022475"/>
    </source>
</evidence>
<reference evidence="19 20" key="1">
    <citation type="submission" date="2019-08" db="EMBL/GenBank/DDBJ databases">
        <authorList>
            <person name="Wang G."/>
            <person name="Xu Z."/>
        </authorList>
    </citation>
    <scope>NUCLEOTIDE SEQUENCE [LARGE SCALE GENOMIC DNA]</scope>
    <source>
        <strain evidence="19 20">ZX</strain>
    </source>
</reference>
<dbReference type="PANTHER" id="PTHR44936:SF5">
    <property type="entry name" value="SENSOR HISTIDINE KINASE ENVZ"/>
    <property type="match status" value="1"/>
</dbReference>
<evidence type="ECO:0000256" key="9">
    <source>
        <dbReference type="ARBA" id="ARBA00022741"/>
    </source>
</evidence>
<evidence type="ECO:0000256" key="5">
    <source>
        <dbReference type="ARBA" id="ARBA00022519"/>
    </source>
</evidence>
<dbReference type="Pfam" id="PF02518">
    <property type="entry name" value="HATPase_c"/>
    <property type="match status" value="1"/>
</dbReference>
<dbReference type="PROSITE" id="PS50885">
    <property type="entry name" value="HAMP"/>
    <property type="match status" value="1"/>
</dbReference>
<evidence type="ECO:0000256" key="7">
    <source>
        <dbReference type="ARBA" id="ARBA00022679"/>
    </source>
</evidence>
<feature type="transmembrane region" description="Helical" evidence="16">
    <location>
        <begin position="199"/>
        <end position="218"/>
    </location>
</feature>
<dbReference type="RefSeq" id="WP_149522939.1">
    <property type="nucleotide sequence ID" value="NZ_VTOU01000003.1"/>
</dbReference>
<comment type="caution">
    <text evidence="19">The sequence shown here is derived from an EMBL/GenBank/DDBJ whole genome shotgun (WGS) entry which is preliminary data.</text>
</comment>
<dbReference type="InterPro" id="IPR050980">
    <property type="entry name" value="2C_sensor_his_kinase"/>
</dbReference>
<evidence type="ECO:0000256" key="15">
    <source>
        <dbReference type="SAM" id="MobiDB-lite"/>
    </source>
</evidence>
<keyword evidence="8 16" id="KW-0812">Transmembrane</keyword>
<dbReference type="InterPro" id="IPR003660">
    <property type="entry name" value="HAMP_dom"/>
</dbReference>
<dbReference type="Gene3D" id="1.10.287.130">
    <property type="match status" value="1"/>
</dbReference>
<evidence type="ECO:0000259" key="17">
    <source>
        <dbReference type="PROSITE" id="PS50109"/>
    </source>
</evidence>
<keyword evidence="20" id="KW-1185">Reference proteome</keyword>
<dbReference type="SMART" id="SM00388">
    <property type="entry name" value="HisKA"/>
    <property type="match status" value="1"/>
</dbReference>
<name>A0A5D9C4J6_9SPHN</name>